<dbReference type="PANTHER" id="PTHR12592">
    <property type="entry name" value="ATP-DEPENDENT (S)-NAD(P)H-HYDRATE DEHYDRATASE FAMILY MEMBER"/>
    <property type="match status" value="1"/>
</dbReference>
<evidence type="ECO:0000256" key="6">
    <source>
        <dbReference type="ARBA" id="ARBA00022741"/>
    </source>
</evidence>
<dbReference type="InterPro" id="IPR004443">
    <property type="entry name" value="YjeF_N_dom"/>
</dbReference>
<keyword evidence="8 17" id="KW-0521">NADP</keyword>
<comment type="catalytic activity">
    <reaction evidence="15 17 19">
        <text>(6S)-NADHX + ADP = AMP + phosphate + NADH + H(+)</text>
        <dbReference type="Rhea" id="RHEA:32223"/>
        <dbReference type="ChEBI" id="CHEBI:15378"/>
        <dbReference type="ChEBI" id="CHEBI:43474"/>
        <dbReference type="ChEBI" id="CHEBI:57945"/>
        <dbReference type="ChEBI" id="CHEBI:64074"/>
        <dbReference type="ChEBI" id="CHEBI:456215"/>
        <dbReference type="ChEBI" id="CHEBI:456216"/>
        <dbReference type="EC" id="4.2.1.136"/>
    </reaction>
</comment>
<keyword evidence="7 17" id="KW-0067">ATP-binding</keyword>
<evidence type="ECO:0000256" key="15">
    <source>
        <dbReference type="ARBA" id="ARBA00048238"/>
    </source>
</evidence>
<dbReference type="GO" id="GO:0052855">
    <property type="term" value="F:ADP-dependent NAD(P)H-hydrate dehydratase activity"/>
    <property type="evidence" value="ECO:0007669"/>
    <property type="project" value="UniProtKB-UniRule"/>
</dbReference>
<evidence type="ECO:0000259" key="20">
    <source>
        <dbReference type="PROSITE" id="PS51383"/>
    </source>
</evidence>
<comment type="caution">
    <text evidence="18">Lacks conserved residue(s) required for the propagation of feature annotation.</text>
</comment>
<dbReference type="GO" id="GO:0046496">
    <property type="term" value="P:nicotinamide nucleotide metabolic process"/>
    <property type="evidence" value="ECO:0007669"/>
    <property type="project" value="UniProtKB-UniRule"/>
</dbReference>
<comment type="similarity">
    <text evidence="4 19">In the C-terminal section; belongs to the NnrD/CARKD family.</text>
</comment>
<feature type="domain" description="YjeF N-terminal" evidence="21">
    <location>
        <begin position="17"/>
        <end position="218"/>
    </location>
</feature>
<dbReference type="EC" id="4.2.1.136" evidence="19"/>
<dbReference type="HAMAP" id="MF_01965">
    <property type="entry name" value="NADHX_dehydratase"/>
    <property type="match status" value="1"/>
</dbReference>
<evidence type="ECO:0000256" key="18">
    <source>
        <dbReference type="HAMAP-Rule" id="MF_01966"/>
    </source>
</evidence>
<dbReference type="InterPro" id="IPR000631">
    <property type="entry name" value="CARKD"/>
</dbReference>
<keyword evidence="5 18" id="KW-0479">Metal-binding</keyword>
<dbReference type="PROSITE" id="PS01050">
    <property type="entry name" value="YJEF_C_2"/>
    <property type="match status" value="1"/>
</dbReference>
<dbReference type="RefSeq" id="WP_107290041.1">
    <property type="nucleotide sequence ID" value="NZ_PYNF01000031.1"/>
</dbReference>
<comment type="caution">
    <text evidence="22">The sequence shown here is derived from an EMBL/GenBank/DDBJ whole genome shotgun (WGS) entry which is preliminary data.</text>
</comment>
<dbReference type="FunFam" id="3.40.1190.20:FF:000017">
    <property type="entry name" value="Multifunctional fusion protein"/>
    <property type="match status" value="1"/>
</dbReference>
<dbReference type="InterPro" id="IPR017953">
    <property type="entry name" value="Carbohydrate_kinase_pred_CS"/>
</dbReference>
<comment type="similarity">
    <text evidence="3 19">In the N-terminal section; belongs to the NnrE/AIBP family.</text>
</comment>
<evidence type="ECO:0000256" key="8">
    <source>
        <dbReference type="ARBA" id="ARBA00022857"/>
    </source>
</evidence>
<comment type="similarity">
    <text evidence="18">Belongs to the NnrE/AIBP family.</text>
</comment>
<keyword evidence="11 18" id="KW-0413">Isomerase</keyword>
<evidence type="ECO:0000256" key="13">
    <source>
        <dbReference type="ARBA" id="ARBA00023268"/>
    </source>
</evidence>
<evidence type="ECO:0000256" key="3">
    <source>
        <dbReference type="ARBA" id="ARBA00006001"/>
    </source>
</evidence>
<feature type="binding site" evidence="17">
    <location>
        <position position="437"/>
    </location>
    <ligand>
        <name>(6S)-NADPHX</name>
        <dbReference type="ChEBI" id="CHEBI:64076"/>
    </ligand>
</feature>
<evidence type="ECO:0000259" key="21">
    <source>
        <dbReference type="PROSITE" id="PS51385"/>
    </source>
</evidence>
<comment type="function">
    <text evidence="14 19">Bifunctional enzyme that catalyzes the epimerization of the S- and R-forms of NAD(P)HX and the dehydration of the S-form of NAD(P)HX at the expense of ADP, which is converted to AMP. This allows the repair of both epimers of NAD(P)HX, a damaged form of NAD(P)H that is a result of enzymatic or heat-dependent hydration.</text>
</comment>
<dbReference type="InterPro" id="IPR036652">
    <property type="entry name" value="YjeF_N_dom_sf"/>
</dbReference>
<comment type="similarity">
    <text evidence="17">Belongs to the NnrD/CARKD family.</text>
</comment>
<dbReference type="NCBIfam" id="TIGR00197">
    <property type="entry name" value="yjeF_nterm"/>
    <property type="match status" value="1"/>
</dbReference>
<dbReference type="InterPro" id="IPR030677">
    <property type="entry name" value="Nnr"/>
</dbReference>
<sequence length="495" mass="52376">MSTTTTIPNCLYRAQDVRQGEQQLAAIYDIDLYQLMERAGKAVFELMLKSYPDAKQILVCCGSGNNGGDGYVVARLAQQYGLSVIVWEKECGHQTSDAARARQLWLATTGTTTLLVPQSIDEIDVIVDGLIGTGLSVTVNDEISQRILWINATQCPVIAIDVPSGLCADTGAILGVAVNAAMTVSFIGFKQGLATGQAAQYCGQRYFTDLEVGELFSQLVTASAWHVDATEITTLLPPRSRVAHKGDNGRVVCLGGDHGTFGAIRLCAEACCRTGAGLTAVITQADSALSIVTARPEIMALGWHDDTECVQQKLAWATVAVIGPGLGLSEWSQRLYLAASQNNLPCVVDADGLNLLATMPMVNSLRILTPHPGEAARLLNISIAEIEADRFAAVKLLQQSYGGVVILKGAGTIIYDGEHIFVCTAGNPGMATGGMGDVLSGIIAALIAQGLSLSQAARTGVWIHSKAADLCAQSGERGMLAADLFPFIRQLVNPR</sequence>
<comment type="catalytic activity">
    <reaction evidence="2 18 19">
        <text>(6R)-NADPHX = (6S)-NADPHX</text>
        <dbReference type="Rhea" id="RHEA:32227"/>
        <dbReference type="ChEBI" id="CHEBI:64076"/>
        <dbReference type="ChEBI" id="CHEBI:64077"/>
        <dbReference type="EC" id="5.1.99.6"/>
    </reaction>
</comment>
<evidence type="ECO:0000313" key="22">
    <source>
        <dbReference type="EMBL" id="PSU93111.1"/>
    </source>
</evidence>
<comment type="cofactor">
    <cofactor evidence="17">
        <name>Mg(2+)</name>
        <dbReference type="ChEBI" id="CHEBI:18420"/>
    </cofactor>
</comment>
<evidence type="ECO:0000256" key="14">
    <source>
        <dbReference type="ARBA" id="ARBA00025153"/>
    </source>
</evidence>
<proteinExistence type="inferred from homology"/>
<reference evidence="22 23" key="1">
    <citation type="submission" date="2018-01" db="EMBL/GenBank/DDBJ databases">
        <title>Whole genome sequencing of Histamine producing bacteria.</title>
        <authorList>
            <person name="Butler K."/>
        </authorList>
    </citation>
    <scope>NUCLEOTIDE SEQUENCE [LARGE SCALE GENOMIC DNA]</scope>
    <source>
        <strain evidence="22 23">FS-7.2</strain>
    </source>
</reference>
<comment type="function">
    <text evidence="17">Catalyzes the dehydration of the S-form of NAD(P)HX at the expense of ADP, which is converted to AMP. Together with NAD(P)HX epimerase, which catalyzes the epimerization of the S- and R-forms, the enzyme allows the repair of both epimers of NAD(P)HX, a damaged form of NAD(P)H that is a result of enzymatic or heat-dependent hydration.</text>
</comment>
<evidence type="ECO:0000256" key="7">
    <source>
        <dbReference type="ARBA" id="ARBA00022840"/>
    </source>
</evidence>
<dbReference type="Proteomes" id="UP000241426">
    <property type="component" value="Unassembled WGS sequence"/>
</dbReference>
<keyword evidence="10 17" id="KW-0520">NAD</keyword>
<feature type="binding site" evidence="18">
    <location>
        <begin position="65"/>
        <end position="69"/>
    </location>
    <ligand>
        <name>(6S)-NADPHX</name>
        <dbReference type="ChEBI" id="CHEBI:64076"/>
    </ligand>
</feature>
<feature type="binding site" evidence="18">
    <location>
        <begin position="132"/>
        <end position="138"/>
    </location>
    <ligand>
        <name>(6S)-NADPHX</name>
        <dbReference type="ChEBI" id="CHEBI:64076"/>
    </ligand>
</feature>
<feature type="binding site" evidence="18">
    <location>
        <position position="66"/>
    </location>
    <ligand>
        <name>K(+)</name>
        <dbReference type="ChEBI" id="CHEBI:29103"/>
    </ligand>
</feature>
<dbReference type="Pfam" id="PF03853">
    <property type="entry name" value="YjeF_N"/>
    <property type="match status" value="1"/>
</dbReference>
<evidence type="ECO:0000256" key="10">
    <source>
        <dbReference type="ARBA" id="ARBA00023027"/>
    </source>
</evidence>
<dbReference type="AlphaFoldDB" id="A0A2T3KC58"/>
<evidence type="ECO:0000256" key="12">
    <source>
        <dbReference type="ARBA" id="ARBA00023239"/>
    </source>
</evidence>
<feature type="binding site" evidence="18">
    <location>
        <position position="164"/>
    </location>
    <ligand>
        <name>K(+)</name>
        <dbReference type="ChEBI" id="CHEBI:29103"/>
    </ligand>
</feature>
<feature type="binding site" evidence="17">
    <location>
        <position position="325"/>
    </location>
    <ligand>
        <name>(6S)-NADPHX</name>
        <dbReference type="ChEBI" id="CHEBI:64076"/>
    </ligand>
</feature>
<evidence type="ECO:0000256" key="17">
    <source>
        <dbReference type="HAMAP-Rule" id="MF_01965"/>
    </source>
</evidence>
<evidence type="ECO:0000256" key="11">
    <source>
        <dbReference type="ARBA" id="ARBA00023235"/>
    </source>
</evidence>
<dbReference type="GO" id="GO:0005524">
    <property type="term" value="F:ATP binding"/>
    <property type="evidence" value="ECO:0007669"/>
    <property type="project" value="UniProtKB-UniRule"/>
</dbReference>
<keyword evidence="12 17" id="KW-0456">Lyase</keyword>
<dbReference type="Gene3D" id="3.40.1190.20">
    <property type="match status" value="1"/>
</dbReference>
<dbReference type="GO" id="GO:0046872">
    <property type="term" value="F:metal ion binding"/>
    <property type="evidence" value="ECO:0007669"/>
    <property type="project" value="UniProtKB-UniRule"/>
</dbReference>
<dbReference type="Gene3D" id="3.40.50.10260">
    <property type="entry name" value="YjeF N-terminal domain"/>
    <property type="match status" value="1"/>
</dbReference>
<feature type="binding site" evidence="17">
    <location>
        <position position="371"/>
    </location>
    <ligand>
        <name>(6S)-NADPHX</name>
        <dbReference type="ChEBI" id="CHEBI:64076"/>
    </ligand>
</feature>
<evidence type="ECO:0000256" key="4">
    <source>
        <dbReference type="ARBA" id="ARBA00009524"/>
    </source>
</evidence>
<evidence type="ECO:0000256" key="2">
    <source>
        <dbReference type="ARBA" id="ARBA00000909"/>
    </source>
</evidence>
<dbReference type="EMBL" id="PYNF01000031">
    <property type="protein sequence ID" value="PSU93111.1"/>
    <property type="molecule type" value="Genomic_DNA"/>
</dbReference>
<feature type="binding site" evidence="17">
    <location>
        <begin position="408"/>
        <end position="412"/>
    </location>
    <ligand>
        <name>AMP</name>
        <dbReference type="ChEBI" id="CHEBI:456215"/>
    </ligand>
</feature>
<feature type="domain" description="YjeF C-terminal" evidence="20">
    <location>
        <begin position="228"/>
        <end position="495"/>
    </location>
</feature>
<evidence type="ECO:0000256" key="16">
    <source>
        <dbReference type="ARBA" id="ARBA00049209"/>
    </source>
</evidence>
<keyword evidence="6 17" id="KW-0547">Nucleotide-binding</keyword>
<gene>
    <name evidence="17" type="primary">nnrD</name>
    <name evidence="18" type="synonym">nnrE</name>
    <name evidence="22" type="ORF">C9J27_21640</name>
</gene>
<dbReference type="CDD" id="cd01171">
    <property type="entry name" value="YXKO-related"/>
    <property type="match status" value="1"/>
</dbReference>
<dbReference type="HAMAP" id="MF_01966">
    <property type="entry name" value="NADHX_epimerase"/>
    <property type="match status" value="1"/>
</dbReference>
<dbReference type="GO" id="GO:0110051">
    <property type="term" value="P:metabolite repair"/>
    <property type="evidence" value="ECO:0007669"/>
    <property type="project" value="TreeGrafter"/>
</dbReference>
<protein>
    <recommendedName>
        <fullName evidence="19">Bifunctional NAD(P)H-hydrate repair enzyme</fullName>
    </recommendedName>
    <alternativeName>
        <fullName evidence="19">Nicotinamide nucleotide repair protein</fullName>
    </alternativeName>
    <domain>
        <recommendedName>
            <fullName evidence="19">ADP-dependent (S)-NAD(P)H-hydrate dehydratase</fullName>
            <ecNumber evidence="19">4.2.1.136</ecNumber>
        </recommendedName>
        <alternativeName>
            <fullName evidence="19">ADP-dependent NAD(P)HX dehydratase</fullName>
        </alternativeName>
    </domain>
    <domain>
        <recommendedName>
            <fullName evidence="19">NAD(P)H-hydrate epimerase</fullName>
            <ecNumber evidence="19">5.1.99.6</ecNumber>
        </recommendedName>
    </domain>
</protein>
<dbReference type="SUPFAM" id="SSF64153">
    <property type="entry name" value="YjeF N-terminal domain-like"/>
    <property type="match status" value="1"/>
</dbReference>
<dbReference type="PIRSF" id="PIRSF017184">
    <property type="entry name" value="Nnr"/>
    <property type="match status" value="1"/>
</dbReference>
<keyword evidence="13" id="KW-0511">Multifunctional enzyme</keyword>
<dbReference type="InterPro" id="IPR029056">
    <property type="entry name" value="Ribokinase-like"/>
</dbReference>
<evidence type="ECO:0000256" key="19">
    <source>
        <dbReference type="PIRNR" id="PIRNR017184"/>
    </source>
</evidence>
<comment type="catalytic activity">
    <reaction evidence="1 18 19">
        <text>(6R)-NADHX = (6S)-NADHX</text>
        <dbReference type="Rhea" id="RHEA:32215"/>
        <dbReference type="ChEBI" id="CHEBI:64074"/>
        <dbReference type="ChEBI" id="CHEBI:64075"/>
        <dbReference type="EC" id="5.1.99.6"/>
    </reaction>
</comment>
<comment type="cofactor">
    <cofactor evidence="18 19">
        <name>K(+)</name>
        <dbReference type="ChEBI" id="CHEBI:29103"/>
    </cofactor>
    <text evidence="18 19">Binds 1 potassium ion per subunit.</text>
</comment>
<dbReference type="Pfam" id="PF01256">
    <property type="entry name" value="Carb_kinase"/>
    <property type="match status" value="1"/>
</dbReference>
<name>A0A2T3KC58_9GAMM</name>
<dbReference type="NCBIfam" id="TIGR00196">
    <property type="entry name" value="yjeF_cterm"/>
    <property type="match status" value="1"/>
</dbReference>
<evidence type="ECO:0000256" key="1">
    <source>
        <dbReference type="ARBA" id="ARBA00000013"/>
    </source>
</evidence>
<dbReference type="SUPFAM" id="SSF53613">
    <property type="entry name" value="Ribokinase-like"/>
    <property type="match status" value="1"/>
</dbReference>
<comment type="function">
    <text evidence="18">Catalyzes the epimerization of the S- and R-forms of NAD(P)HX, a damaged form of NAD(P)H that is a result of enzymatic or heat-dependent hydration. This is a prerequisite for the S-specific NAD(P)H-hydrate dehydratase to allow the repair of both epimers of NAD(P)HX.</text>
</comment>
<keyword evidence="9 18" id="KW-0630">Potassium</keyword>
<feature type="binding site" evidence="18">
    <location>
        <position position="128"/>
    </location>
    <ligand>
        <name>K(+)</name>
        <dbReference type="ChEBI" id="CHEBI:29103"/>
    </ligand>
</feature>
<feature type="binding site" evidence="17">
    <location>
        <position position="436"/>
    </location>
    <ligand>
        <name>AMP</name>
        <dbReference type="ChEBI" id="CHEBI:456215"/>
    </ligand>
</feature>
<feature type="binding site" evidence="17">
    <location>
        <position position="263"/>
    </location>
    <ligand>
        <name>(6S)-NADPHX</name>
        <dbReference type="ChEBI" id="CHEBI:64076"/>
    </ligand>
</feature>
<dbReference type="PROSITE" id="PS51385">
    <property type="entry name" value="YJEF_N"/>
    <property type="match status" value="1"/>
</dbReference>
<dbReference type="PROSITE" id="PS51383">
    <property type="entry name" value="YJEF_C_3"/>
    <property type="match status" value="1"/>
</dbReference>
<dbReference type="PANTHER" id="PTHR12592:SF0">
    <property type="entry name" value="ATP-DEPENDENT (S)-NAD(P)H-HYDRATE DEHYDRATASE"/>
    <property type="match status" value="1"/>
</dbReference>
<evidence type="ECO:0000256" key="9">
    <source>
        <dbReference type="ARBA" id="ARBA00022958"/>
    </source>
</evidence>
<comment type="catalytic activity">
    <reaction evidence="16 17 19">
        <text>(6S)-NADPHX + ADP = AMP + phosphate + NADPH + H(+)</text>
        <dbReference type="Rhea" id="RHEA:32235"/>
        <dbReference type="ChEBI" id="CHEBI:15378"/>
        <dbReference type="ChEBI" id="CHEBI:43474"/>
        <dbReference type="ChEBI" id="CHEBI:57783"/>
        <dbReference type="ChEBI" id="CHEBI:64076"/>
        <dbReference type="ChEBI" id="CHEBI:456215"/>
        <dbReference type="ChEBI" id="CHEBI:456216"/>
        <dbReference type="EC" id="4.2.1.136"/>
    </reaction>
</comment>
<comment type="subunit">
    <text evidence="17">Homotetramer.</text>
</comment>
<accession>A0A2T3KC58</accession>
<feature type="binding site" evidence="18">
    <location>
        <position position="161"/>
    </location>
    <ligand>
        <name>(6S)-NADPHX</name>
        <dbReference type="ChEBI" id="CHEBI:64076"/>
    </ligand>
</feature>
<organism evidence="22 23">
    <name type="scientific">Photobacterium kishitanii</name>
    <dbReference type="NCBI Taxonomy" id="318456"/>
    <lineage>
        <taxon>Bacteria</taxon>
        <taxon>Pseudomonadati</taxon>
        <taxon>Pseudomonadota</taxon>
        <taxon>Gammaproteobacteria</taxon>
        <taxon>Vibrionales</taxon>
        <taxon>Vibrionaceae</taxon>
        <taxon>Photobacterium</taxon>
    </lineage>
</organism>
<evidence type="ECO:0000256" key="5">
    <source>
        <dbReference type="ARBA" id="ARBA00022723"/>
    </source>
</evidence>
<dbReference type="GO" id="GO:0052856">
    <property type="term" value="F:NAD(P)HX epimerase activity"/>
    <property type="evidence" value="ECO:0007669"/>
    <property type="project" value="UniProtKB-UniRule"/>
</dbReference>
<evidence type="ECO:0000313" key="23">
    <source>
        <dbReference type="Proteomes" id="UP000241426"/>
    </source>
</evidence>
<dbReference type="EC" id="5.1.99.6" evidence="19"/>